<accession>A0A4U8TBY6</accession>
<sequence>MWLSRAKLLKPTLIKRCLPCLMTQLSDIYQPTFSIRSRFYRHFALVLKNSDACVMIESTQKMPVVFIGHGSPMNAIESHLTTQNWERLGQILRQHFAPRAILGISAHWATNGLFINNSPHLRQIYDMYGFPQALYDLTYEASSDEQIAQIIMHSLKDWEIRVDNTWGLDHGLWSVLCRIYPQPSHKSAHTLDSINIHTPPIIPLSINLNISLAQQLRLGEVLRFLRQKGVLILASGNIVHNLALLSWTAQNEGYEWARAFDVGIKHCILRRDFNAVVDYKTLKGSNKSFVTLEHFIPLLIALGASEAQDKIIVFNEAYNFGALAMTSYIFTESSAFEGVFLS</sequence>
<comment type="similarity">
    <text evidence="2">Belongs to the DODA-type extradiol aromatic ring-opening dioxygenase family.</text>
</comment>
<evidence type="ECO:0000256" key="5">
    <source>
        <dbReference type="ARBA" id="ARBA00023002"/>
    </source>
</evidence>
<dbReference type="SUPFAM" id="SSF53213">
    <property type="entry name" value="LigB-like"/>
    <property type="match status" value="1"/>
</dbReference>
<evidence type="ECO:0000259" key="6">
    <source>
        <dbReference type="Pfam" id="PF02900"/>
    </source>
</evidence>
<dbReference type="PANTHER" id="PTHR30096:SF0">
    <property type="entry name" value="4,5-DOPA DIOXYGENASE EXTRADIOL-LIKE PROTEIN"/>
    <property type="match status" value="1"/>
</dbReference>
<dbReference type="Proteomes" id="UP000029733">
    <property type="component" value="Unassembled WGS sequence"/>
</dbReference>
<dbReference type="GO" id="GO:0008270">
    <property type="term" value="F:zinc ion binding"/>
    <property type="evidence" value="ECO:0007669"/>
    <property type="project" value="InterPro"/>
</dbReference>
<keyword evidence="7" id="KW-0223">Dioxygenase</keyword>
<keyword evidence="5" id="KW-0560">Oxidoreductase</keyword>
<dbReference type="Pfam" id="PF02900">
    <property type="entry name" value="LigB"/>
    <property type="match status" value="1"/>
</dbReference>
<gene>
    <name evidence="7" type="ORF">LS71_001535</name>
</gene>
<dbReference type="AlphaFoldDB" id="A0A4U8TBY6"/>
<name>A0A4U8TBY6_9HELI</name>
<keyword evidence="8" id="KW-1185">Reference proteome</keyword>
<dbReference type="PANTHER" id="PTHR30096">
    <property type="entry name" value="4,5-DOPA DIOXYGENASE EXTRADIOL-LIKE PROTEIN"/>
    <property type="match status" value="1"/>
</dbReference>
<proteinExistence type="inferred from homology"/>
<dbReference type="InterPro" id="IPR004183">
    <property type="entry name" value="Xdiol_dOase_suB"/>
</dbReference>
<organism evidence="7 8">
    <name type="scientific">Helicobacter jaachi</name>
    <dbReference type="NCBI Taxonomy" id="1677920"/>
    <lineage>
        <taxon>Bacteria</taxon>
        <taxon>Pseudomonadati</taxon>
        <taxon>Campylobacterota</taxon>
        <taxon>Epsilonproteobacteria</taxon>
        <taxon>Campylobacterales</taxon>
        <taxon>Helicobacteraceae</taxon>
        <taxon>Helicobacter</taxon>
    </lineage>
</organism>
<dbReference type="GO" id="GO:0008198">
    <property type="term" value="F:ferrous iron binding"/>
    <property type="evidence" value="ECO:0007669"/>
    <property type="project" value="InterPro"/>
</dbReference>
<dbReference type="EMBL" id="JRPR02000001">
    <property type="protein sequence ID" value="TLD97460.1"/>
    <property type="molecule type" value="Genomic_DNA"/>
</dbReference>
<dbReference type="Gene3D" id="3.40.830.10">
    <property type="entry name" value="LigB-like"/>
    <property type="match status" value="1"/>
</dbReference>
<dbReference type="GO" id="GO:0016702">
    <property type="term" value="F:oxidoreductase activity, acting on single donors with incorporation of molecular oxygen, incorporation of two atoms of oxygen"/>
    <property type="evidence" value="ECO:0007669"/>
    <property type="project" value="UniProtKB-ARBA"/>
</dbReference>
<keyword evidence="4" id="KW-0862">Zinc</keyword>
<evidence type="ECO:0000256" key="3">
    <source>
        <dbReference type="ARBA" id="ARBA00022723"/>
    </source>
</evidence>
<evidence type="ECO:0000313" key="8">
    <source>
        <dbReference type="Proteomes" id="UP000029733"/>
    </source>
</evidence>
<reference evidence="7 8" key="1">
    <citation type="journal article" date="2014" name="Genome Announc.">
        <title>Draft genome sequences of eight enterohepatic helicobacter species isolated from both laboratory and wild rodents.</title>
        <authorList>
            <person name="Sheh A."/>
            <person name="Shen Z."/>
            <person name="Fox J.G."/>
        </authorList>
    </citation>
    <scope>NUCLEOTIDE SEQUENCE [LARGE SCALE GENOMIC DNA]</scope>
    <source>
        <strain evidence="7 8">MIT 09-6949</strain>
    </source>
</reference>
<evidence type="ECO:0000256" key="4">
    <source>
        <dbReference type="ARBA" id="ARBA00022833"/>
    </source>
</evidence>
<dbReference type="InterPro" id="IPR014436">
    <property type="entry name" value="Extradiol_dOase_DODA"/>
</dbReference>
<dbReference type="CDD" id="cd07363">
    <property type="entry name" value="45_DOPA_Dioxygenase"/>
    <property type="match status" value="1"/>
</dbReference>
<dbReference type="STRING" id="1677920.LS71_00295"/>
<comment type="cofactor">
    <cofactor evidence="1">
        <name>Zn(2+)</name>
        <dbReference type="ChEBI" id="CHEBI:29105"/>
    </cofactor>
</comment>
<dbReference type="OrthoDB" id="9790889at2"/>
<feature type="domain" description="Extradiol ring-cleavage dioxygenase class III enzyme subunit B" evidence="6">
    <location>
        <begin position="69"/>
        <end position="330"/>
    </location>
</feature>
<evidence type="ECO:0000256" key="1">
    <source>
        <dbReference type="ARBA" id="ARBA00001947"/>
    </source>
</evidence>
<keyword evidence="3" id="KW-0479">Metal-binding</keyword>
<comment type="caution">
    <text evidence="7">The sequence shown here is derived from an EMBL/GenBank/DDBJ whole genome shotgun (WGS) entry which is preliminary data.</text>
</comment>
<protein>
    <submittedName>
        <fullName evidence="7">Dioxygenase</fullName>
    </submittedName>
</protein>
<evidence type="ECO:0000256" key="2">
    <source>
        <dbReference type="ARBA" id="ARBA00007581"/>
    </source>
</evidence>
<evidence type="ECO:0000313" key="7">
    <source>
        <dbReference type="EMBL" id="TLD97460.1"/>
    </source>
</evidence>